<accession>A0A9D4J6V2</accession>
<dbReference type="AlphaFoldDB" id="A0A9D4J6V2"/>
<dbReference type="EMBL" id="JAIWYP010000007">
    <property type="protein sequence ID" value="KAH3797407.1"/>
    <property type="molecule type" value="Genomic_DNA"/>
</dbReference>
<evidence type="ECO:0000256" key="1">
    <source>
        <dbReference type="SAM" id="MobiDB-lite"/>
    </source>
</evidence>
<reference evidence="2" key="2">
    <citation type="submission" date="2020-11" db="EMBL/GenBank/DDBJ databases">
        <authorList>
            <person name="McCartney M.A."/>
            <person name="Auch B."/>
            <person name="Kono T."/>
            <person name="Mallez S."/>
            <person name="Becker A."/>
            <person name="Gohl D.M."/>
            <person name="Silverstein K.A.T."/>
            <person name="Koren S."/>
            <person name="Bechman K.B."/>
            <person name="Herman A."/>
            <person name="Abrahante J.E."/>
            <person name="Garbe J."/>
        </authorList>
    </citation>
    <scope>NUCLEOTIDE SEQUENCE</scope>
    <source>
        <strain evidence="2">Duluth1</strain>
        <tissue evidence="2">Whole animal</tissue>
    </source>
</reference>
<feature type="compositionally biased region" description="Basic residues" evidence="1">
    <location>
        <begin position="39"/>
        <end position="51"/>
    </location>
</feature>
<protein>
    <submittedName>
        <fullName evidence="2">Uncharacterized protein</fullName>
    </submittedName>
</protein>
<evidence type="ECO:0000313" key="2">
    <source>
        <dbReference type="EMBL" id="KAH3797407.1"/>
    </source>
</evidence>
<comment type="caution">
    <text evidence="2">The sequence shown here is derived from an EMBL/GenBank/DDBJ whole genome shotgun (WGS) entry which is preliminary data.</text>
</comment>
<evidence type="ECO:0000313" key="3">
    <source>
        <dbReference type="Proteomes" id="UP000828390"/>
    </source>
</evidence>
<gene>
    <name evidence="2" type="ORF">DPMN_150988</name>
</gene>
<feature type="region of interest" description="Disordered" evidence="1">
    <location>
        <begin position="100"/>
        <end position="119"/>
    </location>
</feature>
<proteinExistence type="predicted"/>
<reference evidence="2" key="1">
    <citation type="journal article" date="2019" name="bioRxiv">
        <title>The Genome of the Zebra Mussel, Dreissena polymorpha: A Resource for Invasive Species Research.</title>
        <authorList>
            <person name="McCartney M.A."/>
            <person name="Auch B."/>
            <person name="Kono T."/>
            <person name="Mallez S."/>
            <person name="Zhang Y."/>
            <person name="Obille A."/>
            <person name="Becker A."/>
            <person name="Abrahante J.E."/>
            <person name="Garbe J."/>
            <person name="Badalamenti J.P."/>
            <person name="Herman A."/>
            <person name="Mangelson H."/>
            <person name="Liachko I."/>
            <person name="Sullivan S."/>
            <person name="Sone E.D."/>
            <person name="Koren S."/>
            <person name="Silverstein K.A.T."/>
            <person name="Beckman K.B."/>
            <person name="Gohl D.M."/>
        </authorList>
    </citation>
    <scope>NUCLEOTIDE SEQUENCE</scope>
    <source>
        <strain evidence="2">Duluth1</strain>
        <tissue evidence="2">Whole animal</tissue>
    </source>
</reference>
<organism evidence="2 3">
    <name type="scientific">Dreissena polymorpha</name>
    <name type="common">Zebra mussel</name>
    <name type="synonym">Mytilus polymorpha</name>
    <dbReference type="NCBI Taxonomy" id="45954"/>
    <lineage>
        <taxon>Eukaryota</taxon>
        <taxon>Metazoa</taxon>
        <taxon>Spiralia</taxon>
        <taxon>Lophotrochozoa</taxon>
        <taxon>Mollusca</taxon>
        <taxon>Bivalvia</taxon>
        <taxon>Autobranchia</taxon>
        <taxon>Heteroconchia</taxon>
        <taxon>Euheterodonta</taxon>
        <taxon>Imparidentia</taxon>
        <taxon>Neoheterodontei</taxon>
        <taxon>Myida</taxon>
        <taxon>Dreissenoidea</taxon>
        <taxon>Dreissenidae</taxon>
        <taxon>Dreissena</taxon>
    </lineage>
</organism>
<feature type="region of interest" description="Disordered" evidence="1">
    <location>
        <begin position="16"/>
        <end position="53"/>
    </location>
</feature>
<dbReference type="Proteomes" id="UP000828390">
    <property type="component" value="Unassembled WGS sequence"/>
</dbReference>
<sequence length="119" mass="14130">MQRTWIRGVDVDTRQLERISPDRKKRTTTVASQNQHSSRASRPRVLHARPPLRREADTVDLTIRLVSEHSLTRVHRKIFKEMHWATLRDLGVIRRRRDDIDSTTESIQHYHRARTGHNP</sequence>
<feature type="compositionally biased region" description="Polar residues" evidence="1">
    <location>
        <begin position="28"/>
        <end position="38"/>
    </location>
</feature>
<feature type="compositionally biased region" description="Basic residues" evidence="1">
    <location>
        <begin position="109"/>
        <end position="119"/>
    </location>
</feature>
<name>A0A9D4J6V2_DREPO</name>
<keyword evidence="3" id="KW-1185">Reference proteome</keyword>